<feature type="compositionally biased region" description="Low complexity" evidence="15">
    <location>
        <begin position="3147"/>
        <end position="3161"/>
    </location>
</feature>
<feature type="region of interest" description="Disordered" evidence="15">
    <location>
        <begin position="1319"/>
        <end position="1343"/>
    </location>
</feature>
<dbReference type="Gene3D" id="1.10.1200.10">
    <property type="entry name" value="ACP-like"/>
    <property type="match status" value="4"/>
</dbReference>
<evidence type="ECO:0000256" key="5">
    <source>
        <dbReference type="ARBA" id="ARBA00022553"/>
    </source>
</evidence>
<feature type="domain" description="Ketosynthase family 3 (KS3)" evidence="17">
    <location>
        <begin position="4493"/>
        <end position="4917"/>
    </location>
</feature>
<dbReference type="Pfam" id="PF21089">
    <property type="entry name" value="PKS_DH_N"/>
    <property type="match status" value="4"/>
</dbReference>
<protein>
    <submittedName>
        <fullName evidence="19">1,4-dihydroxy-2-naphthoyl-CoA synthase</fullName>
        <ecNumber evidence="19">4.1.3.36</ecNumber>
    </submittedName>
</protein>
<dbReference type="Gene3D" id="3.10.129.110">
    <property type="entry name" value="Polyketide synthase dehydratase"/>
    <property type="match status" value="4"/>
</dbReference>
<dbReference type="PROSITE" id="PS00166">
    <property type="entry name" value="ENOYL_COA_HYDRATASE"/>
    <property type="match status" value="1"/>
</dbReference>
<dbReference type="Pfam" id="PF08659">
    <property type="entry name" value="KR"/>
    <property type="match status" value="1"/>
</dbReference>
<dbReference type="InterPro" id="IPR054514">
    <property type="entry name" value="RhiE-like_linker"/>
</dbReference>
<dbReference type="GO" id="GO:0071770">
    <property type="term" value="P:DIM/DIP cell wall layer assembly"/>
    <property type="evidence" value="ECO:0007669"/>
    <property type="project" value="TreeGrafter"/>
</dbReference>
<comment type="caution">
    <text evidence="13">Lacks conserved residue(s) required for the propagation of feature annotation.</text>
</comment>
<dbReference type="InterPro" id="IPR001753">
    <property type="entry name" value="Enoyl-CoA_hydra/iso"/>
</dbReference>
<dbReference type="InterPro" id="IPR016039">
    <property type="entry name" value="Thiolase-like"/>
</dbReference>
<feature type="region of interest" description="N-terminal hotdog fold" evidence="13">
    <location>
        <begin position="4187"/>
        <end position="4313"/>
    </location>
</feature>
<evidence type="ECO:0000256" key="11">
    <source>
        <dbReference type="ARBA" id="ARBA00049556"/>
    </source>
</evidence>
<keyword evidence="6" id="KW-0808">Transferase</keyword>
<dbReference type="GO" id="GO:0005886">
    <property type="term" value="C:plasma membrane"/>
    <property type="evidence" value="ECO:0007669"/>
    <property type="project" value="TreeGrafter"/>
</dbReference>
<dbReference type="PANTHER" id="PTHR43775:SF37">
    <property type="entry name" value="SI:DKEY-61P9.11"/>
    <property type="match status" value="1"/>
</dbReference>
<feature type="region of interest" description="Disordered" evidence="15">
    <location>
        <begin position="4467"/>
        <end position="4487"/>
    </location>
</feature>
<dbReference type="InterPro" id="IPR049900">
    <property type="entry name" value="PKS_mFAS_DH"/>
</dbReference>
<feature type="region of interest" description="Disordered" evidence="15">
    <location>
        <begin position="3274"/>
        <end position="3311"/>
    </location>
</feature>
<dbReference type="NCBIfam" id="NF005496">
    <property type="entry name" value="PRK07110.1"/>
    <property type="match status" value="1"/>
</dbReference>
<comment type="pathway">
    <text evidence="2">Antibiotic biosynthesis.</text>
</comment>
<feature type="region of interest" description="Disordered" evidence="15">
    <location>
        <begin position="3147"/>
        <end position="3169"/>
    </location>
</feature>
<keyword evidence="7" id="KW-0677">Repeat</keyword>
<dbReference type="PROSITE" id="PS52004">
    <property type="entry name" value="KS3_2"/>
    <property type="match status" value="4"/>
</dbReference>
<feature type="region of interest" description="N-terminal hotdog fold" evidence="13">
    <location>
        <begin position="582"/>
        <end position="709"/>
    </location>
</feature>
<dbReference type="Pfam" id="PF00109">
    <property type="entry name" value="ketoacyl-synt"/>
    <property type="match status" value="4"/>
</dbReference>
<feature type="domain" description="Carrier" evidence="16">
    <location>
        <begin position="1350"/>
        <end position="1423"/>
    </location>
</feature>
<dbReference type="FunFam" id="3.40.47.10:FF:000042">
    <property type="entry name" value="Polyketide synthase Pks13"/>
    <property type="match status" value="1"/>
</dbReference>
<dbReference type="GO" id="GO:0031177">
    <property type="term" value="F:phosphopantetheine binding"/>
    <property type="evidence" value="ECO:0007669"/>
    <property type="project" value="InterPro"/>
</dbReference>
<dbReference type="SUPFAM" id="SSF53901">
    <property type="entry name" value="Thiolase-like"/>
    <property type="match status" value="4"/>
</dbReference>
<evidence type="ECO:0000256" key="3">
    <source>
        <dbReference type="ARBA" id="ARBA00022450"/>
    </source>
</evidence>
<dbReference type="SMART" id="SM01294">
    <property type="entry name" value="PKS_PP_betabranch"/>
    <property type="match status" value="3"/>
</dbReference>
<dbReference type="PROSITE" id="PS00606">
    <property type="entry name" value="KS3_1"/>
    <property type="match status" value="3"/>
</dbReference>
<feature type="region of interest" description="C-terminal hotdog fold" evidence="13">
    <location>
        <begin position="4324"/>
        <end position="4467"/>
    </location>
</feature>
<keyword evidence="19" id="KW-0456">Lyase</keyword>
<dbReference type="InterPro" id="IPR050091">
    <property type="entry name" value="PKS_NRPS_Biosynth_Enz"/>
</dbReference>
<feature type="domain" description="Ketosynthase family 3 (KS3)" evidence="17">
    <location>
        <begin position="1476"/>
        <end position="1911"/>
    </location>
</feature>
<dbReference type="InterPro" id="IPR009081">
    <property type="entry name" value="PP-bd_ACP"/>
</dbReference>
<dbReference type="GO" id="GO:0008935">
    <property type="term" value="F:1,4-dihydroxy-2-naphthoyl-CoA synthase activity"/>
    <property type="evidence" value="ECO:0007669"/>
    <property type="project" value="UniProtKB-EC"/>
</dbReference>
<dbReference type="Pfam" id="PF02801">
    <property type="entry name" value="Ketoacyl-synt_C"/>
    <property type="match status" value="4"/>
</dbReference>
<evidence type="ECO:0000256" key="8">
    <source>
        <dbReference type="ARBA" id="ARBA00022832"/>
    </source>
</evidence>
<feature type="domain" description="PKS/mFAS DH" evidence="18">
    <location>
        <begin position="582"/>
        <end position="868"/>
    </location>
</feature>
<organism evidence="19 20">
    <name type="scientific">Paraburkholderia humisilvae</name>
    <dbReference type="NCBI Taxonomy" id="627669"/>
    <lineage>
        <taxon>Bacteria</taxon>
        <taxon>Pseudomonadati</taxon>
        <taxon>Pseudomonadota</taxon>
        <taxon>Betaproteobacteria</taxon>
        <taxon>Burkholderiales</taxon>
        <taxon>Burkholderiaceae</taxon>
        <taxon>Paraburkholderia</taxon>
    </lineage>
</organism>
<dbReference type="EC" id="4.1.3.36" evidence="19"/>
<dbReference type="SUPFAM" id="SSF52096">
    <property type="entry name" value="ClpP/crotonase"/>
    <property type="match status" value="3"/>
</dbReference>
<feature type="active site" description="Proton donor; for dehydratase activity" evidence="13">
    <location>
        <position position="5305"/>
    </location>
</feature>
<dbReference type="GO" id="GO:0005737">
    <property type="term" value="C:cytoplasm"/>
    <property type="evidence" value="ECO:0007669"/>
    <property type="project" value="UniProtKB-SubCell"/>
</dbReference>
<dbReference type="InterPro" id="IPR036291">
    <property type="entry name" value="NAD(P)-bd_dom_sf"/>
</dbReference>
<dbReference type="GO" id="GO:0006633">
    <property type="term" value="P:fatty acid biosynthetic process"/>
    <property type="evidence" value="ECO:0007669"/>
    <property type="project" value="InterPro"/>
</dbReference>
<dbReference type="SMART" id="SM00825">
    <property type="entry name" value="PKS_KS"/>
    <property type="match status" value="4"/>
</dbReference>
<name>A0A6J5EJD6_9BURK</name>
<evidence type="ECO:0000256" key="6">
    <source>
        <dbReference type="ARBA" id="ARBA00022679"/>
    </source>
</evidence>
<dbReference type="Gene3D" id="3.10.129.10">
    <property type="entry name" value="Hotdog Thioesterase"/>
    <property type="match status" value="1"/>
</dbReference>
<feature type="region of interest" description="C-terminal hotdog fold" evidence="13">
    <location>
        <begin position="5245"/>
        <end position="5390"/>
    </location>
</feature>
<evidence type="ECO:0000313" key="19">
    <source>
        <dbReference type="EMBL" id="CAB3765827.1"/>
    </source>
</evidence>
<keyword evidence="3" id="KW-0596">Phosphopantetheine</keyword>
<evidence type="ECO:0000256" key="9">
    <source>
        <dbReference type="ARBA" id="ARBA00023098"/>
    </source>
</evidence>
<dbReference type="Gene3D" id="3.40.50.720">
    <property type="entry name" value="NAD(P)-binding Rossmann-like Domain"/>
    <property type="match status" value="1"/>
</dbReference>
<keyword evidence="9" id="KW-0443">Lipid metabolism</keyword>
<evidence type="ECO:0000256" key="1">
    <source>
        <dbReference type="ARBA" id="ARBA00004496"/>
    </source>
</evidence>
<comment type="function">
    <text evidence="12">Involved in production of the polyketide antibiotic thailandamide.</text>
</comment>
<dbReference type="Gene3D" id="1.10.1240.100">
    <property type="match status" value="4"/>
</dbReference>
<evidence type="ECO:0000259" key="17">
    <source>
        <dbReference type="PROSITE" id="PS52004"/>
    </source>
</evidence>
<feature type="compositionally biased region" description="Polar residues" evidence="15">
    <location>
        <begin position="1325"/>
        <end position="1341"/>
    </location>
</feature>
<keyword evidence="10" id="KW-0511">Multifunctional enzyme</keyword>
<evidence type="ECO:0000256" key="12">
    <source>
        <dbReference type="ARBA" id="ARBA00054155"/>
    </source>
</evidence>
<dbReference type="SMART" id="SM00822">
    <property type="entry name" value="PKS_KR"/>
    <property type="match status" value="1"/>
</dbReference>
<dbReference type="InterPro" id="IPR020807">
    <property type="entry name" value="PKS_DH"/>
</dbReference>
<evidence type="ECO:0000256" key="14">
    <source>
        <dbReference type="RuleBase" id="RU003707"/>
    </source>
</evidence>
<dbReference type="InterPro" id="IPR036736">
    <property type="entry name" value="ACP-like_sf"/>
</dbReference>
<comment type="similarity">
    <text evidence="14">Belongs to the enoyl-CoA hydratase/isomerase family.</text>
</comment>
<feature type="domain" description="Carrier" evidence="16">
    <location>
        <begin position="3966"/>
        <end position="4043"/>
    </location>
</feature>
<dbReference type="EMBL" id="CADIKH010000028">
    <property type="protein sequence ID" value="CAB3765827.1"/>
    <property type="molecule type" value="Genomic_DNA"/>
</dbReference>
<keyword evidence="8" id="KW-0276">Fatty acid metabolism</keyword>
<feature type="domain" description="Carrier" evidence="16">
    <location>
        <begin position="3171"/>
        <end position="3248"/>
    </location>
</feature>
<dbReference type="Gene3D" id="3.40.47.10">
    <property type="match status" value="4"/>
</dbReference>
<dbReference type="PANTHER" id="PTHR43775">
    <property type="entry name" value="FATTY ACID SYNTHASE"/>
    <property type="match status" value="1"/>
</dbReference>
<evidence type="ECO:0000256" key="4">
    <source>
        <dbReference type="ARBA" id="ARBA00022490"/>
    </source>
</evidence>
<feature type="domain" description="Ketosynthase family 3 (KS3)" evidence="17">
    <location>
        <begin position="3"/>
        <end position="430"/>
    </location>
</feature>
<dbReference type="SUPFAM" id="SSF47336">
    <property type="entry name" value="ACP-like"/>
    <property type="match status" value="4"/>
</dbReference>
<dbReference type="GO" id="GO:0003857">
    <property type="term" value="F:(3S)-3-hydroxyacyl-CoA dehydrogenase (NAD+) activity"/>
    <property type="evidence" value="ECO:0007669"/>
    <property type="project" value="UniProtKB-EC"/>
</dbReference>
<dbReference type="Proteomes" id="UP000494363">
    <property type="component" value="Unassembled WGS sequence"/>
</dbReference>
<reference evidence="19 20" key="1">
    <citation type="submission" date="2020-04" db="EMBL/GenBank/DDBJ databases">
        <authorList>
            <person name="De Canck E."/>
        </authorList>
    </citation>
    <scope>NUCLEOTIDE SEQUENCE [LARGE SCALE GENOMIC DNA]</scope>
    <source>
        <strain evidence="19 20">LMG 29542</strain>
    </source>
</reference>
<dbReference type="PROSITE" id="PS50075">
    <property type="entry name" value="CARRIER"/>
    <property type="match status" value="4"/>
</dbReference>
<dbReference type="InterPro" id="IPR057326">
    <property type="entry name" value="KR_dom"/>
</dbReference>
<dbReference type="InterPro" id="IPR018376">
    <property type="entry name" value="Enoyl-CoA_hyd/isom_CS"/>
</dbReference>
<feature type="compositionally biased region" description="Basic and acidic residues" evidence="15">
    <location>
        <begin position="4467"/>
        <end position="4476"/>
    </location>
</feature>
<dbReference type="PROSITE" id="PS00012">
    <property type="entry name" value="PHOSPHOPANTETHEINE"/>
    <property type="match status" value="4"/>
</dbReference>
<dbReference type="CDD" id="cd06558">
    <property type="entry name" value="crotonase-like"/>
    <property type="match status" value="2"/>
</dbReference>
<evidence type="ECO:0000256" key="7">
    <source>
        <dbReference type="ARBA" id="ARBA00022737"/>
    </source>
</evidence>
<keyword evidence="4" id="KW-0963">Cytoplasm</keyword>
<feature type="active site" description="Proton acceptor; for dehydratase activity" evidence="13">
    <location>
        <position position="611"/>
    </location>
</feature>
<feature type="region of interest" description="Disordered" evidence="15">
    <location>
        <begin position="3913"/>
        <end position="3938"/>
    </location>
</feature>
<dbReference type="SMART" id="SM00823">
    <property type="entry name" value="PKS_PP"/>
    <property type="match status" value="4"/>
</dbReference>
<evidence type="ECO:0000259" key="18">
    <source>
        <dbReference type="PROSITE" id="PS52019"/>
    </source>
</evidence>
<feature type="region of interest" description="Disordered" evidence="15">
    <location>
        <begin position="4052"/>
        <end position="4080"/>
    </location>
</feature>
<dbReference type="InterPro" id="IPR049552">
    <property type="entry name" value="PKS_DH_N"/>
</dbReference>
<dbReference type="Pfam" id="PF14765">
    <property type="entry name" value="PS-DH"/>
    <property type="match status" value="3"/>
</dbReference>
<feature type="active site" description="Proton donor; for dehydratase activity" evidence="13">
    <location>
        <position position="781"/>
    </location>
</feature>
<evidence type="ECO:0000256" key="10">
    <source>
        <dbReference type="ARBA" id="ARBA00023268"/>
    </source>
</evidence>
<dbReference type="InterPro" id="IPR014030">
    <property type="entry name" value="Ketoacyl_synth_N"/>
</dbReference>
<dbReference type="InterPro" id="IPR020841">
    <property type="entry name" value="PKS_Beta-ketoAc_synthase_dom"/>
</dbReference>
<keyword evidence="5" id="KW-0597">Phosphoprotein</keyword>
<gene>
    <name evidence="19" type="primary">menB_6</name>
    <name evidence="19" type="ORF">LMG29542_05241</name>
</gene>
<feature type="region of interest" description="N-terminal hotdog fold" evidence="13">
    <location>
        <begin position="5106"/>
        <end position="5231"/>
    </location>
</feature>
<dbReference type="InterPro" id="IPR020806">
    <property type="entry name" value="PKS_PP-bd"/>
</dbReference>
<evidence type="ECO:0000256" key="15">
    <source>
        <dbReference type="SAM" id="MobiDB-lite"/>
    </source>
</evidence>
<evidence type="ECO:0000256" key="13">
    <source>
        <dbReference type="PROSITE-ProRule" id="PRU01363"/>
    </source>
</evidence>
<feature type="region of interest" description="C-terminal hotdog fold" evidence="13">
    <location>
        <begin position="720"/>
        <end position="868"/>
    </location>
</feature>
<dbReference type="InterPro" id="IPR049551">
    <property type="entry name" value="PKS_DH_C"/>
</dbReference>
<dbReference type="Gene3D" id="3.90.226.10">
    <property type="entry name" value="2-enoyl-CoA Hydratase, Chain A, domain 1"/>
    <property type="match status" value="2"/>
</dbReference>
<sequence>MKDQNVALIGMAGKFPGADSVSGFWDNLCAGRDGLRTLSSDALRGAGVRDDELANPDYVKVAAALNDVDRFDPAFFKVSPLEAELMDPQMRLMLQCAWETLEDAGYAGAGPQRIGVFAGAGGVTSSYFANFVNRHARFDRITAGATHIGNDKDFLATILSYKLNLTGPSVTVQTACSTSLVALHLARTSLLNGECEMALAGGVTVRVPHEHGYVYREGYIFSRSGRLRPFDVAADGVVFGSGLGLVLLKRLEEAERDGDHIYAVIKGSAIGNDGKGKMSYTASSARGQIACVRAALANAGVDAGSLGFVEAHGTGTAMGDPEEVKALSAAFREDTDRRGFCVLGAVKANVGHAEAAAGVIGLIKAALAVKHGVIPPATHYTAPNPRIRFENTPFRIDSELVTWQSDNAPRRAGVNSLGVGGTNAFVVLEQYPQQKRVRAKRSSRPVLVPLSARTLDSLRAYAARLAGFLEHAGAALDIADIAFTLQTGREAMACRAAFVVKSVEQLRGALLAYVERGEIAAPDANDQTGALAAAWTAGETVDWRERPRDAKTRRVSLPTYVFAKERCWIDEMPVAPASSMLHPLLHGNTSDLHEHRYSSMFGGDEIFLRDHLLVTPDDGNGAATARRILPGAAYLEIARAAFERSGHVPQAGRVAALRDIVWLQPLEVSAPTRVDIALIPGRDDIAFEVFGADSAVFCQGHIGWSDETGDALPAVDEAAAEVWGAERVYAVFASMGLRYGPAFRVIRTLSIGDGAARARVSLPDSVRAGAQEFGLHPGLLDGALQTATALLVDLGDPPGQPVVPFALDAVRLLAACPADIEVRVRFAGQRPAHGRLAKLDIDLCDLDGKVCVQLRGFAARGFASAPHDVLLATETWEAAAAHGDARTTSGQERRIVLCGLPQVDTAAFASLPASAGAPVATTHLPMLEGVDIAARYTQLSLDVFGVLQSMLRDKPASDTLVQFVVPASADNRLFAGLSGLLKTTRAENPLLAAQLIFADGTTDGATLAAWLAEDANAPDQTLIDRTGSARRVAQWRLLDDARQAAQSDPFGAGGPYRAGGVYVITGGLGGLGALFAHDIARRAASARIVVTGRAPQDDEAVAERANALFAELRASGGEPVYRQMLLDDAEQVRGAVSGILRDHGRIDGVFHCAGMTGDAFLLNKPVDTFRAVLAPKVAGTLNLHEALSDADPDFVVLFSSLSSALGNLGQGDYAAANGFMDRFAAYRNALVAAGQCRGRTLTIRWPLWRDGGMQLDADGRAQLERTTGIRPMSSATGLRMFERILAGGPDQTLVMEGEPAAMRRALGCAAPAAGGLGAAEATPASNTADTPDTCSVTSAASPETPEAFAKRTEAWLGAQLAARLKLPAERVEPGAALEDYGIDSIVALDLTRILEKTFGPLSKTLFFEYLNLGDLAAYFVRAHGATLAALFAASTPGASTAPGDATASARAKTTAAHVTSLRANRAAVRSGRGAPGDAIAIVGVSGRYPGARSIDAFWDVLRDGRDCIVEVPEDRWNWRDYYSEDRSQPGAHYSKWGGFIEDVDRFDARFFNVSPIEAQRLDPQERLFLEHAWHAIEDAGYTRAQLQIPHGDGLPGRVGVYAGAMYNEYQLLGAEASLAGRRAGFASNPASIANRVSYFLNLHGPSMVVDTMCSSSLTAIHVACQDLRLGRTALALAGGVNVTIHPNKYLMLSAGQFISGDGHCQSFGEGGDGYIPGEGVGVVVLKRLADATRDGDRIYAVIRGTALSHGGKTNGYTVPNPHAQANAIRDAFDDAGVDPRHVSYIEAHGTGTKLGDPIEVAALTGVFRERTADTAFCAIGSVKSNIGHGEAAAGIAGLTKVLLQMRHRQLVPSLHSSTLNQHIDFDATPFVVNQALRGWDAPVVDGRALPRIAGISSFGAGGSNAHLIVEEYVAPQAVAQTPATVLVPLSARTPEQLKEKARDLLAMLRDPASSVSLASVAYTLQVGREAMAERVGVLANSLETLRERLQAFVDGAADGTGGVSVHRGTVRGAPTIPATASASQAGPDMGDNELARVLDAWVAGHPIDWRRLYRVAPALISLPAYPFARQRYWFDVAADAATLRRHAVQVGRRASHPLLQRNTSDFDGQRFTSSFDGDEFFLTGEPGARALSAAATVEMARAAFDASLPGSRTAGVIELRGIAWARPGVATDAHSLAIALFDQHGDAARFEIHRTGADDETVHCQGEAAWVHVAAPARLDLAALRAAADEAQALVPLQLPVEMDAGRADYVLHPALVADALRVAAALADTQAQPSALATARIVLPGVQPEFAWIRPTADVQGAFDSAFDIDLCDRDGNPCLQLRGLRYPVAASVAQSRSSAVVLRVPAAPAPAVRRRVPIAAAAPAGIAQTTITQASLSRSRGVTLSAPAVFASTSVATEVLRKPVFAPGHAGADAYFGPNANHAQVKLFDDGDGVYTIELDTSELAPQCIESLLAALRAAEAASDLKVLMLKGGDVFLSGARDAHADAIALGLYRALAAFPYPTIAAMRGDARGAGFLVGALCDFMICGEAARYGFTMPDAQLFPNQIRALFDKRFGRRCAAGLLYLDPLVSGSRLRQMGWGGQLAAAGDVEALAQAFAVDLAGKSRLALRLLKQELARSMLGAVETLHAAVQTRSMTPSADAASIAPPDTAAFTQLRLQHDAPGALTITLCAAHREFDPHALAVELAQVRAALASAATAAAPRCIVLASEHPDFAPLGASDRDLTAVLALHEALRAFAQPLIAVLDRGASGAAWFTALGADLCLYADDGRYSVDGLLADPVLASRAVGAFARHFDTASMKWLMASDEQTGASLQQSFGAAWVTARERALADALELADALAAWPGDALAALKGGEPDEAAPELPVRPAEAALPERAQADAAQSAPLGPVALGSDVVTAIAHPDGVLEITMADRDARNMFSDALSRDLMRAFEYIAASRAYKIVVLTGYDQYFSAGGTRDTLIAIHSGRARFTDNPLFRLPLDCAIPVIAAMQGHGIGAGWSLGMFADLALFSEASRYRSPYMNYGFTPGAGATLVFPYTVGHDLARESLLSAREYSGAELAARGVAQPVLARDRVRDTALALASRLASASRTTLVALKQQWASSLRQQIDAALAHELAMHSETFVGQADTLARIEQGFAEVPAVQPAQNAPATRHADPAPSAGPAPEPAADLRAIAARLRELLAHELRMSEHEIGEDEPFVSLGLDSITGVTWIRRINELYGTDIEAVKVYSYPTLAQLAQHVASEVRARIGQAPAADTNTGANAGAAAALARKGNANAEPRGDERAAFGPAPLRSWRKRGSGRASARAAQRDTPAIAVIGMAGRFAHANSLDQFWRNIAAGHDAIDEVARERWDVARYYQPGEVAPGKTISRWLGALDGHDRFDAGFFRISPREARAMDPQQRVFLETCWHGIEHAGYDPKSLGGTRCGVFVGCAAGDYHQLSPREQLSGPGFTGSAPSILAARIAYLLDLQGPSLAIDTACSSSLVAIANACDSLVAGASDLALAGGVTVLSGPAMHIMTSQMGMLSPHGRCYTFDDRADGIALGEGVGVVVLKRLADAERDGDCIYGVVQGWGVNQDGRTNGITAPNAEAQARLQQEVYERFGIDPASIGLVEAHGTGTALGDPIEVAALKASFAKHTRRTNYCAIGSVKSNIGHCLSAAGVSGFIKALLAIGQRQLPPAAHFRQLNRHIRLQDSPFYVNDTLRPWPADGDAPRRAAINSFGFSGTNAHAVIAEYRGRADHAAPREDALVPLSASTPAALVQKARDLLEWLDTEPARDGDFTRVAHTLQTGREPMSERVAIIASSRDDLRAKLATFVAHKDGGNGSSARIHRGDVAANRDTLRELNDDADFRAMIGKWITQRALSRLADLWSKGLDLDWVRFYPDGAPRRIGLPLYPFARERHWLSADDAPRGAPGDLRPAANGAGVDIDQSGPDASEAASAFVSAPAGAPASMTADTVPVMSIASLREHLRTSLAEVLLVNALDIAIDKPFIELGLDSILGVEWVKAINAQLEVQLAATHVYDYPTLDSLAAHLHAMLAERVGPAAREGQGGVSATPAPRPQASRAATGSTRDPAARSIETVKQHLRVSLAQALLMQPADIDVKRSFTELGLDSIIGVEWVNALNSQYPLALTAMRIYDYPNVEALAAFIAGQLPAAPASGRRAASGAIAFAPKDTSPYCDLAYYGAAYDGDFDADGECAVRFRLSPESDVSLREHVVFGEHLLPTDAYIELAYSAFRTYFDAGSVRIEHISIVSPLLGRKGEDCHVQVVFRRNGDALQFFVRSGPSTDRCGERLHMQGFIVAAPGDGNEPPRHVAPATFEIEQRLARAEIPTNTGSFYAPLESLAFGASHASADIRPATYARAFLIGPFPLYGGLCTVINHAAWLIGTRYGASGDQFLPHRIGAIVAHRPLDGRAYRCDARVRALERDVAEFDFELVDETGMLALSVEAISLRRVAEHTLRAQSAPRHDAPQTALQAAPARRRGTEAGKVAVIGMACRFPQSPDADAFWRNLAGGIDCVSEIPAERWPHDADWFHTDPRHAGTSYSRWAGLLDRIDAFDPLFFGISPAEAELIDPQQRIFLEECWKAIENAGYAPGALSGSACGVYVGCANGDYARVLRHAGQDTAGAAFMGTSSAILAARIAYLLNLKGPAVAVDTACSSSMVALHLACESIRNGENEIALTGGVNVLATPLGHILTSQVGMLSPDGRCAPFDSSANGIVFSEGCGVLLLKSLSNALADNDEILGVIEASGTNQDGRTNGITAPSSTAQERLLREVYGRFGVDARRIQYVEAHGTGTPLGDPIEVAALVAAFGAHGAAEGQCALGSVKGNIGHAGFAAGIAGIIKVLLSIRHGKLAPSIHYRTPNPHIELAASPFFVNTELRDWDSDGARRAAVSSFGFSGTNAHVVIAGHAGTGDVPRRMPAATAAPHALPLSARGEAQLREKVAALLAYLSDAKEAVDLERVAYTLQVGRDAMTYRAGFVAASAGQLAGQLRMYLDGARGEAGIHHGPATRDADAQDLFADDDLRRLVGDWLVHRNFPKLMNLWVRGVEVDWQALYADDRPRRLALPTYPFARERCWASGEEQPRRGAAAPAGTVLHPLLHRNSSDLDGQRYTSCFGGRERVLAEHRVNGAPVLAAAAYLEMVRAALADAMPGGLDGLCVQLRHVVWEQPLAVSSERSVTIDLYDEDDIGGDSLGFQVESVADDGSTTVHCHGQCFAAHEPAPQPLDLVGLRERMRGEGLEPASLYARFAELGLDYGPAYRSVVALHQGNGEALVELRMPTDETLRDCVLHPGVVDGALQGTIALAMAGGSRPVLPFALEALDVISRCGSRMVAWVRYTAGNAPLPDALVKIDIDLCDSDGTVCARMRGFSSRPMASSTRQRDADLLPILERVLNNNLSFDQAAELTRLQS</sequence>
<keyword evidence="20" id="KW-1185">Reference proteome</keyword>
<dbReference type="Gene3D" id="6.20.390.20">
    <property type="match status" value="1"/>
</dbReference>
<dbReference type="InterPro" id="IPR042104">
    <property type="entry name" value="PKS_dehydratase_sf"/>
</dbReference>
<evidence type="ECO:0000259" key="16">
    <source>
        <dbReference type="PROSITE" id="PS50075"/>
    </source>
</evidence>
<dbReference type="InterPro" id="IPR018201">
    <property type="entry name" value="Ketoacyl_synth_AS"/>
</dbReference>
<dbReference type="InterPro" id="IPR006162">
    <property type="entry name" value="Ppantetheine_attach_site"/>
</dbReference>
<feature type="domain" description="PKS/mFAS DH" evidence="18">
    <location>
        <begin position="4187"/>
        <end position="4467"/>
    </location>
</feature>
<dbReference type="SUPFAM" id="SSF51735">
    <property type="entry name" value="NAD(P)-binding Rossmann-fold domains"/>
    <property type="match status" value="1"/>
</dbReference>
<dbReference type="InterPro" id="IPR013968">
    <property type="entry name" value="PKS_KR"/>
</dbReference>
<dbReference type="Pfam" id="PF00378">
    <property type="entry name" value="ECH_1"/>
    <property type="match status" value="2"/>
</dbReference>
<dbReference type="GO" id="GO:0004315">
    <property type="term" value="F:3-oxoacyl-[acyl-carrier-protein] synthase activity"/>
    <property type="evidence" value="ECO:0007669"/>
    <property type="project" value="InterPro"/>
</dbReference>
<feature type="domain" description="PKS/mFAS DH" evidence="18">
    <location>
        <begin position="5106"/>
        <end position="5390"/>
    </location>
</feature>
<dbReference type="Pfam" id="PF00550">
    <property type="entry name" value="PP-binding"/>
    <property type="match status" value="4"/>
</dbReference>
<dbReference type="CDD" id="cd00833">
    <property type="entry name" value="PKS"/>
    <property type="match status" value="4"/>
</dbReference>
<dbReference type="FunFam" id="3.40.47.10:FF:000019">
    <property type="entry name" value="Polyketide synthase type I"/>
    <property type="match status" value="3"/>
</dbReference>
<accession>A0A6J5EJD6</accession>
<feature type="domain" description="Ketosynthase family 3 (KS3)" evidence="17">
    <location>
        <begin position="3315"/>
        <end position="3738"/>
    </location>
</feature>
<comment type="catalytic activity">
    <reaction evidence="11">
        <text>a (3S)-3-hydroxyacyl-CoA + NAD(+) = a 3-oxoacyl-CoA + NADH + H(+)</text>
        <dbReference type="Rhea" id="RHEA:22432"/>
        <dbReference type="ChEBI" id="CHEBI:15378"/>
        <dbReference type="ChEBI" id="CHEBI:57318"/>
        <dbReference type="ChEBI" id="CHEBI:57540"/>
        <dbReference type="ChEBI" id="CHEBI:57945"/>
        <dbReference type="ChEBI" id="CHEBI:90726"/>
        <dbReference type="EC" id="1.1.1.35"/>
    </reaction>
</comment>
<comment type="subcellular location">
    <subcellularLocation>
        <location evidence="1">Cytoplasm</location>
    </subcellularLocation>
</comment>
<dbReference type="SMART" id="SM00826">
    <property type="entry name" value="PKS_DH"/>
    <property type="match status" value="2"/>
</dbReference>
<dbReference type="InterPro" id="IPR029045">
    <property type="entry name" value="ClpP/crotonase-like_dom_sf"/>
</dbReference>
<dbReference type="Pfam" id="PF22336">
    <property type="entry name" value="RhiE-like_linker"/>
    <property type="match status" value="4"/>
</dbReference>
<evidence type="ECO:0000313" key="20">
    <source>
        <dbReference type="Proteomes" id="UP000494363"/>
    </source>
</evidence>
<dbReference type="GO" id="GO:0004312">
    <property type="term" value="F:fatty acid synthase activity"/>
    <property type="evidence" value="ECO:0007669"/>
    <property type="project" value="TreeGrafter"/>
</dbReference>
<feature type="domain" description="Carrier" evidence="16">
    <location>
        <begin position="4082"/>
        <end position="4159"/>
    </location>
</feature>
<evidence type="ECO:0000256" key="2">
    <source>
        <dbReference type="ARBA" id="ARBA00004792"/>
    </source>
</evidence>
<dbReference type="PROSITE" id="PS52019">
    <property type="entry name" value="PKS_MFAS_DH"/>
    <property type="match status" value="3"/>
</dbReference>
<dbReference type="CDD" id="cd08953">
    <property type="entry name" value="KR_2_SDR_x"/>
    <property type="match status" value="1"/>
</dbReference>
<proteinExistence type="inferred from homology"/>
<feature type="active site" description="Proton acceptor; for dehydratase activity" evidence="13">
    <location>
        <position position="5135"/>
    </location>
</feature>
<dbReference type="InterPro" id="IPR014031">
    <property type="entry name" value="Ketoacyl_synth_C"/>
</dbReference>